<dbReference type="NCBIfam" id="TIGR02220">
    <property type="entry name" value="phg_TIGR02220"/>
    <property type="match status" value="1"/>
</dbReference>
<dbReference type="InterPro" id="IPR011741">
    <property type="entry name" value="Phg_2220_C"/>
</dbReference>
<proteinExistence type="predicted"/>
<comment type="caution">
    <text evidence="2">The sequence shown here is derived from an EMBL/GenBank/DDBJ whole genome shotgun (WGS) entry which is preliminary data.</text>
</comment>
<feature type="domain" description="Phage conserved hypothetical protein C-terminal" evidence="1">
    <location>
        <begin position="157"/>
        <end position="229"/>
    </location>
</feature>
<dbReference type="Pfam" id="PF09524">
    <property type="entry name" value="Phg_2220_C"/>
    <property type="match status" value="1"/>
</dbReference>
<dbReference type="RefSeq" id="WP_122915218.1">
    <property type="nucleotide sequence ID" value="NZ_RHHT01000062.1"/>
</dbReference>
<evidence type="ECO:0000259" key="1">
    <source>
        <dbReference type="Pfam" id="PF09524"/>
    </source>
</evidence>
<sequence>MSIFRVRKNDNYVVMNKTALRDERLSWKAKGIIAYMLSLPDDWTFVLDELSQHAADGKDSLRAGLKELKQFGYLHRFPIKENGKIVKWETHVYETPQEVLPEEEKPQKEMPQVEKPEVEIPQMEEPLVGNPTLLSINNTKYLSLLSNNKNIVPFAEIIDYLNQKAGTSYRPTSKKTQQLITARWNEGFRLDDFKRVIDNKSAEWLKDPGWSKYLRPETLFSPKFEGYLNQKPFSKGGNLSGANPGVLAPDREELYRKAGIK</sequence>
<evidence type="ECO:0000313" key="3">
    <source>
        <dbReference type="Proteomes" id="UP000281915"/>
    </source>
</evidence>
<dbReference type="PANTHER" id="PTHR37293:SF9">
    <property type="entry name" value="PHI ETA ORF 22-LIKE PROTEIN"/>
    <property type="match status" value="1"/>
</dbReference>
<dbReference type="InterPro" id="IPR053162">
    <property type="entry name" value="DnaD"/>
</dbReference>
<dbReference type="Proteomes" id="UP000281915">
    <property type="component" value="Unassembled WGS sequence"/>
</dbReference>
<evidence type="ECO:0000313" key="2">
    <source>
        <dbReference type="EMBL" id="RNB72153.1"/>
    </source>
</evidence>
<accession>A0A3M8C9J1</accession>
<protein>
    <recommendedName>
        <fullName evidence="1">Phage conserved hypothetical protein C-terminal domain-containing protein</fullName>
    </recommendedName>
</protein>
<reference evidence="2 3" key="1">
    <citation type="submission" date="2018-10" db="EMBL/GenBank/DDBJ databases">
        <title>Phylogenomics of Brevibacillus.</title>
        <authorList>
            <person name="Dunlap C."/>
        </authorList>
    </citation>
    <scope>NUCLEOTIDE SEQUENCE [LARGE SCALE GENOMIC DNA]</scope>
    <source>
        <strain evidence="2 3">JCM 15085</strain>
    </source>
</reference>
<dbReference type="EMBL" id="RHHT01000062">
    <property type="protein sequence ID" value="RNB72153.1"/>
    <property type="molecule type" value="Genomic_DNA"/>
</dbReference>
<name>A0A3M8C9J1_9BACL</name>
<dbReference type="PANTHER" id="PTHR37293">
    <property type="entry name" value="PHAGE REPLICATION PROTEIN-RELATED"/>
    <property type="match status" value="1"/>
</dbReference>
<gene>
    <name evidence="2" type="ORF">EDM58_21860</name>
</gene>
<organism evidence="2 3">
    <name type="scientific">Brevibacillus panacihumi</name>
    <dbReference type="NCBI Taxonomy" id="497735"/>
    <lineage>
        <taxon>Bacteria</taxon>
        <taxon>Bacillati</taxon>
        <taxon>Bacillota</taxon>
        <taxon>Bacilli</taxon>
        <taxon>Bacillales</taxon>
        <taxon>Paenibacillaceae</taxon>
        <taxon>Brevibacillus</taxon>
    </lineage>
</organism>
<dbReference type="AlphaFoldDB" id="A0A3M8C9J1"/>